<evidence type="ECO:0000256" key="1">
    <source>
        <dbReference type="ARBA" id="ARBA00022729"/>
    </source>
</evidence>
<evidence type="ECO:0000256" key="2">
    <source>
        <dbReference type="ARBA" id="ARBA00023180"/>
    </source>
</evidence>
<dbReference type="PANTHER" id="PTHR23412">
    <property type="entry name" value="STEREOCILIN RELATED"/>
    <property type="match status" value="1"/>
</dbReference>
<accession>A0A8S4AMT4</accession>
<comment type="caution">
    <text evidence="3">The sequence shown here is derived from an EMBL/GenBank/DDBJ whole genome shotgun (WGS) entry which is preliminary data.</text>
</comment>
<keyword evidence="1" id="KW-0732">Signal</keyword>
<proteinExistence type="predicted"/>
<name>A0A8S4AMT4_9TELE</name>
<dbReference type="Proteomes" id="UP000677803">
    <property type="component" value="Unassembled WGS sequence"/>
</dbReference>
<evidence type="ECO:0000313" key="4">
    <source>
        <dbReference type="Proteomes" id="UP000677803"/>
    </source>
</evidence>
<gene>
    <name evidence="3" type="ORF">MMEN_LOCUS6622</name>
</gene>
<protein>
    <submittedName>
        <fullName evidence="3">(Atlantic silverside) hypothetical protein</fullName>
    </submittedName>
</protein>
<dbReference type="InterPro" id="IPR026664">
    <property type="entry name" value="Stereocilin-rel"/>
</dbReference>
<dbReference type="OrthoDB" id="8962522at2759"/>
<keyword evidence="2" id="KW-0325">Glycoprotein</keyword>
<reference evidence="3" key="1">
    <citation type="submission" date="2021-05" db="EMBL/GenBank/DDBJ databases">
        <authorList>
            <person name="Tigano A."/>
        </authorList>
    </citation>
    <scope>NUCLEOTIDE SEQUENCE</scope>
</reference>
<organism evidence="3 4">
    <name type="scientific">Menidia menidia</name>
    <name type="common">Atlantic silverside</name>
    <dbReference type="NCBI Taxonomy" id="238744"/>
    <lineage>
        <taxon>Eukaryota</taxon>
        <taxon>Metazoa</taxon>
        <taxon>Chordata</taxon>
        <taxon>Craniata</taxon>
        <taxon>Vertebrata</taxon>
        <taxon>Euteleostomi</taxon>
        <taxon>Actinopterygii</taxon>
        <taxon>Neopterygii</taxon>
        <taxon>Teleostei</taxon>
        <taxon>Neoteleostei</taxon>
        <taxon>Acanthomorphata</taxon>
        <taxon>Ovalentaria</taxon>
        <taxon>Atherinomorphae</taxon>
        <taxon>Atheriniformes</taxon>
        <taxon>Atherinopsidae</taxon>
        <taxon>Menidiinae</taxon>
        <taxon>Menidia</taxon>
    </lineage>
</organism>
<sequence length="165" mass="16674">MASNLGTVSAQTLASLGNASSGLSNGQIGSASPSVLLTSLPTLSSVSGWSQGQASIIVGVITAGGFQADRAPALASLGSLVAGLPAAAMQEVPASELLNIISVDASPVQVVQNVPDAMATQIPPRLLAFPGENADISVMNRKTWTSSQAAMFFGSLEKTDFDLDE</sequence>
<dbReference type="AlphaFoldDB" id="A0A8S4AMT4"/>
<keyword evidence="4" id="KW-1185">Reference proteome</keyword>
<dbReference type="GO" id="GO:0007160">
    <property type="term" value="P:cell-matrix adhesion"/>
    <property type="evidence" value="ECO:0007669"/>
    <property type="project" value="TreeGrafter"/>
</dbReference>
<dbReference type="GO" id="GO:0009986">
    <property type="term" value="C:cell surface"/>
    <property type="evidence" value="ECO:0007669"/>
    <property type="project" value="TreeGrafter"/>
</dbReference>
<evidence type="ECO:0000313" key="3">
    <source>
        <dbReference type="EMBL" id="CAG5895029.1"/>
    </source>
</evidence>
<dbReference type="EMBL" id="CAJRST010006335">
    <property type="protein sequence ID" value="CAG5895029.1"/>
    <property type="molecule type" value="Genomic_DNA"/>
</dbReference>
<dbReference type="PANTHER" id="PTHR23412:SF17">
    <property type="entry name" value="OTOANCORIN"/>
    <property type="match status" value="1"/>
</dbReference>